<name>A0ACC0VXB2_9STRA</name>
<gene>
    <name evidence="1" type="ORF">PsorP6_010861</name>
</gene>
<dbReference type="EMBL" id="CM047585">
    <property type="protein sequence ID" value="KAI9910101.1"/>
    <property type="molecule type" value="Genomic_DNA"/>
</dbReference>
<organism evidence="1 2">
    <name type="scientific">Peronosclerospora sorghi</name>
    <dbReference type="NCBI Taxonomy" id="230839"/>
    <lineage>
        <taxon>Eukaryota</taxon>
        <taxon>Sar</taxon>
        <taxon>Stramenopiles</taxon>
        <taxon>Oomycota</taxon>
        <taxon>Peronosporomycetes</taxon>
        <taxon>Peronosporales</taxon>
        <taxon>Peronosporaceae</taxon>
        <taxon>Peronosclerospora</taxon>
    </lineage>
</organism>
<reference evidence="1 2" key="1">
    <citation type="journal article" date="2022" name="bioRxiv">
        <title>The genome of the oomycete Peronosclerospora sorghi, a cosmopolitan pathogen of maize and sorghum, is inflated with dispersed pseudogenes.</title>
        <authorList>
            <person name="Fletcher K."/>
            <person name="Martin F."/>
            <person name="Isakeit T."/>
            <person name="Cavanaugh K."/>
            <person name="Magill C."/>
            <person name="Michelmore R."/>
        </authorList>
    </citation>
    <scope>NUCLEOTIDE SEQUENCE [LARGE SCALE GENOMIC DNA]</scope>
    <source>
        <strain evidence="1">P6</strain>
    </source>
</reference>
<comment type="caution">
    <text evidence="1">The sequence shown here is derived from an EMBL/GenBank/DDBJ whole genome shotgun (WGS) entry which is preliminary data.</text>
</comment>
<protein>
    <submittedName>
        <fullName evidence="1">Uncharacterized protein</fullName>
    </submittedName>
</protein>
<dbReference type="Proteomes" id="UP001163321">
    <property type="component" value="Chromosome 6"/>
</dbReference>
<proteinExistence type="predicted"/>
<keyword evidence="2" id="KW-1185">Reference proteome</keyword>
<accession>A0ACC0VXB2</accession>
<sequence length="244" mass="28512">MELSAYETKRQRRVEENQRQLETLEIHNVIPWPRRQVRKKKRYVEPVEPVWRSLRQRHGMDREETKSFERRRISEVAIEVANFHAAWLGTPLWPRGKDRVMQGLCPRGVSVTFSYMSGVQAWKNAIVLFVNVDARKRPRGWRAGHVFSVVWTAAMAGCVATCEEMTTHQGRGRDATMEGIVYDDKKEEQSEEEPLLLFLRSLYLLRATGVGLGIYPVSRPIEFRWQLVDFSALAWEHVRDVVFT</sequence>
<evidence type="ECO:0000313" key="1">
    <source>
        <dbReference type="EMBL" id="KAI9910101.1"/>
    </source>
</evidence>
<evidence type="ECO:0000313" key="2">
    <source>
        <dbReference type="Proteomes" id="UP001163321"/>
    </source>
</evidence>